<feature type="transmembrane region" description="Helical" evidence="9">
    <location>
        <begin position="272"/>
        <end position="290"/>
    </location>
</feature>
<dbReference type="Gene3D" id="1.25.40.10">
    <property type="entry name" value="Tetratricopeptide repeat domain"/>
    <property type="match status" value="4"/>
</dbReference>
<evidence type="ECO:0000256" key="1">
    <source>
        <dbReference type="ARBA" id="ARBA00004141"/>
    </source>
</evidence>
<evidence type="ECO:0000256" key="10">
    <source>
        <dbReference type="SAM" id="SignalP"/>
    </source>
</evidence>
<dbReference type="FunFam" id="1.25.40.10:FF:000366">
    <property type="entry name" value="Pentatricopeptide (PPR) repeat-containing protein"/>
    <property type="match status" value="1"/>
</dbReference>
<dbReference type="GO" id="GO:0008270">
    <property type="term" value="F:zinc ion binding"/>
    <property type="evidence" value="ECO:0007669"/>
    <property type="project" value="InterPro"/>
</dbReference>
<feature type="chain" id="PRO_5026778451" evidence="10">
    <location>
        <begin position="26"/>
        <end position="1016"/>
    </location>
</feature>
<dbReference type="Pfam" id="PF13041">
    <property type="entry name" value="PPR_2"/>
    <property type="match status" value="3"/>
</dbReference>
<keyword evidence="12" id="KW-1185">Reference proteome</keyword>
<evidence type="ECO:0000256" key="6">
    <source>
        <dbReference type="ARBA" id="ARBA00022989"/>
    </source>
</evidence>
<evidence type="ECO:0000256" key="7">
    <source>
        <dbReference type="ARBA" id="ARBA00023136"/>
    </source>
</evidence>
<feature type="transmembrane region" description="Helical" evidence="9">
    <location>
        <begin position="239"/>
        <end position="265"/>
    </location>
</feature>
<keyword evidence="6 9" id="KW-1133">Transmembrane helix</keyword>
<dbReference type="InterPro" id="IPR011990">
    <property type="entry name" value="TPR-like_helical_dom_sf"/>
</dbReference>
<evidence type="ECO:0000259" key="11">
    <source>
        <dbReference type="Pfam" id="PF14432"/>
    </source>
</evidence>
<feature type="repeat" description="PPR" evidence="8">
    <location>
        <begin position="608"/>
        <end position="642"/>
    </location>
</feature>
<reference evidence="13" key="1">
    <citation type="submission" date="2025-08" db="UniProtKB">
        <authorList>
            <consortium name="RefSeq"/>
        </authorList>
    </citation>
    <scope>IDENTIFICATION</scope>
    <source>
        <tissue evidence="13">Leaf</tissue>
    </source>
</reference>
<evidence type="ECO:0000256" key="2">
    <source>
        <dbReference type="ARBA" id="ARBA00006643"/>
    </source>
</evidence>
<feature type="transmembrane region" description="Helical" evidence="9">
    <location>
        <begin position="117"/>
        <end position="140"/>
    </location>
</feature>
<feature type="repeat" description="PPR" evidence="8">
    <location>
        <begin position="846"/>
        <end position="880"/>
    </location>
</feature>
<comment type="subcellular location">
    <subcellularLocation>
        <location evidence="1">Membrane</location>
        <topology evidence="1">Multi-pass membrane protein</topology>
    </subcellularLocation>
</comment>
<dbReference type="Pfam" id="PF14432">
    <property type="entry name" value="DYW_deaminase"/>
    <property type="match status" value="1"/>
</dbReference>
<evidence type="ECO:0000256" key="9">
    <source>
        <dbReference type="SAM" id="Phobius"/>
    </source>
</evidence>
<sequence>MGSTSIRFLFIAAFFFFALSSISFAQESGLEAGKEESGGSIKDLGRRGMIVARNFQNGALDEKADLDSMGLNLGFDSAGLGIFDAFFTSLSMILISEIGDETFIIAALMAMRHPKSIVLSGALTALIVMTVLSTGLGRIVPNLISRKHTNSAATVLYAFFGLRLLYIAWRSDSKASQKKEIEEVEEKLETGQGKTSYRRIFSRFCTPIFLESFILTFLAEWGDRSQIATIALATHKNALGVAVGATLGHTICTSLAVVGGSMLAAKISQRTVATIGGLLFLGFSLSSYFYPPLFLKKIPRSNFHQCKFYPHQPLVLSANDSLLHAKAIKNGSFQHLDVASHLLHLYGKSKCLSHARKLFDEMSQRDVRTWTILVSSFARAASNGIVLDLFRDMQNESVKPNQFTLSSVLKCCSSLSELRIGKGVHGWILRNGVFFDVVLGNSLLDFYVKCEDFGSAKWLFEFMEERNSVSWNIMIGAHLNVGDVDKAVDMFRRLRSKDVASWNTIIDGVMRNGSERMALELLHEMVKNGNVLDEVTFSISLVLVSSFMDIELGKQIHGRVLRLGFHVDGFIRTSLIDMYCKCGKMEMALEVFEKMDSNFGRKEDSIEEIVSWSSIVSGFVLNGEIEDAFKTFTSMISKEIEVDRFTVTSIVSACANSGVLELGRQVHALIQKIGHRVDAHLGSSLIDMYSKCGSLDDAQMVFKQTNDKNVVLWTSMISSCALHGQGREAVRLFEFMMSEGIKPNEVTFIGVLTACSHAGLIEEGCRYFGLMKEVYGIKPGVDHYSCMVDLYGRAGQLNETKNFIHENGIDHMSAVWRSFLSSCRLHRDIKMAEWVSEKLLHLEPPDAGTYILLSNIYATKQRWEEAAEVRNLMQSRGVKKHPGQSWIQIKNQVHTFVMGDRSHPQIDRIYAYLDKLIGRLREIGYSSDTKLVMQDVEEEQGEMLLGFHSEKLATAYGIISMTSQKPIWIMKNLRVCNDCHTFMKYTSQLLDREIIVRDIRRFHHFKSGCCSCGDYW</sequence>
<evidence type="ECO:0000256" key="5">
    <source>
        <dbReference type="ARBA" id="ARBA00022737"/>
    </source>
</evidence>
<feature type="repeat" description="PPR" evidence="8">
    <location>
        <begin position="709"/>
        <end position="743"/>
    </location>
</feature>
<dbReference type="FunFam" id="1.25.40.10:FF:000381">
    <property type="entry name" value="Pentatricopeptide repeat-containing protein"/>
    <property type="match status" value="1"/>
</dbReference>
<dbReference type="GO" id="GO:0046873">
    <property type="term" value="F:metal ion transmembrane transporter activity"/>
    <property type="evidence" value="ECO:0007669"/>
    <property type="project" value="InterPro"/>
</dbReference>
<dbReference type="InterPro" id="IPR046848">
    <property type="entry name" value="E_motif"/>
</dbReference>
<dbReference type="GO" id="GO:0016020">
    <property type="term" value="C:membrane"/>
    <property type="evidence" value="ECO:0007669"/>
    <property type="project" value="UniProtKB-SubCell"/>
</dbReference>
<evidence type="ECO:0000313" key="13">
    <source>
        <dbReference type="RefSeq" id="XP_021281754.1"/>
    </source>
</evidence>
<evidence type="ECO:0000313" key="12">
    <source>
        <dbReference type="Proteomes" id="UP000504621"/>
    </source>
</evidence>
<dbReference type="InterPro" id="IPR032867">
    <property type="entry name" value="DYW_dom"/>
</dbReference>
<dbReference type="InterPro" id="IPR002885">
    <property type="entry name" value="PPR_rpt"/>
</dbReference>
<dbReference type="GO" id="GO:0003723">
    <property type="term" value="F:RNA binding"/>
    <property type="evidence" value="ECO:0007669"/>
    <property type="project" value="InterPro"/>
</dbReference>
<keyword evidence="5" id="KW-0677">Repeat</keyword>
<feature type="repeat" description="PPR" evidence="8">
    <location>
        <begin position="366"/>
        <end position="400"/>
    </location>
</feature>
<gene>
    <name evidence="13" type="primary">LOC110414710</name>
</gene>
<dbReference type="AlphaFoldDB" id="A0A6J1A4X3"/>
<proteinExistence type="inferred from homology"/>
<dbReference type="InterPro" id="IPR001727">
    <property type="entry name" value="GDT1-like"/>
</dbReference>
<comment type="similarity">
    <text evidence="2">Belongs to the PPR family. PCMP-H subfamily.</text>
</comment>
<feature type="transmembrane region" description="Helical" evidence="9">
    <location>
        <begin position="152"/>
        <end position="169"/>
    </location>
</feature>
<dbReference type="PROSITE" id="PS51375">
    <property type="entry name" value="PPR"/>
    <property type="match status" value="6"/>
</dbReference>
<accession>A0A6J1A4X3</accession>
<dbReference type="GO" id="GO:0009451">
    <property type="term" value="P:RNA modification"/>
    <property type="evidence" value="ECO:0007669"/>
    <property type="project" value="InterPro"/>
</dbReference>
<dbReference type="OrthoDB" id="442680at2759"/>
<feature type="repeat" description="PPR" evidence="8">
    <location>
        <begin position="568"/>
        <end position="598"/>
    </location>
</feature>
<name>A0A6J1A4X3_9ROSI</name>
<feature type="transmembrane region" description="Helical" evidence="9">
    <location>
        <begin position="78"/>
        <end position="96"/>
    </location>
</feature>
<feature type="domain" description="DYW" evidence="11">
    <location>
        <begin position="924"/>
        <end position="1016"/>
    </location>
</feature>
<keyword evidence="10" id="KW-0732">Signal</keyword>
<protein>
    <submittedName>
        <fullName evidence="13">Pentatricopeptide repeat-containing protein At4g21065-like</fullName>
    </submittedName>
</protein>
<dbReference type="Pfam" id="PF20430">
    <property type="entry name" value="Eplus_motif"/>
    <property type="match status" value="1"/>
</dbReference>
<keyword evidence="4 9" id="KW-0812">Transmembrane</keyword>
<dbReference type="Pfam" id="PF20431">
    <property type="entry name" value="E_motif"/>
    <property type="match status" value="1"/>
</dbReference>
<dbReference type="Pfam" id="PF01535">
    <property type="entry name" value="PPR"/>
    <property type="match status" value="4"/>
</dbReference>
<evidence type="ECO:0000256" key="8">
    <source>
        <dbReference type="PROSITE-ProRule" id="PRU00708"/>
    </source>
</evidence>
<dbReference type="FunFam" id="1.25.40.10:FF:000031">
    <property type="entry name" value="Pentatricopeptide repeat-containing protein mitochondrial"/>
    <property type="match status" value="1"/>
</dbReference>
<keyword evidence="7 9" id="KW-0472">Membrane</keyword>
<feature type="repeat" description="PPR" evidence="8">
    <location>
        <begin position="467"/>
        <end position="501"/>
    </location>
</feature>
<dbReference type="PANTHER" id="PTHR47926:SF347">
    <property type="entry name" value="PENTATRICOPEPTIDE REPEAT-CONTAINING PROTEIN"/>
    <property type="match status" value="1"/>
</dbReference>
<dbReference type="Proteomes" id="UP000504621">
    <property type="component" value="Unplaced"/>
</dbReference>
<dbReference type="InterPro" id="IPR046849">
    <property type="entry name" value="E2_motif"/>
</dbReference>
<dbReference type="RefSeq" id="XP_021281754.1">
    <property type="nucleotide sequence ID" value="XM_021426079.1"/>
</dbReference>
<dbReference type="PANTHER" id="PTHR47926">
    <property type="entry name" value="PENTATRICOPEPTIDE REPEAT-CONTAINING PROTEIN"/>
    <property type="match status" value="1"/>
</dbReference>
<feature type="transmembrane region" description="Helical" evidence="9">
    <location>
        <begin position="200"/>
        <end position="219"/>
    </location>
</feature>
<organism evidence="12 13">
    <name type="scientific">Herrania umbratica</name>
    <dbReference type="NCBI Taxonomy" id="108875"/>
    <lineage>
        <taxon>Eukaryota</taxon>
        <taxon>Viridiplantae</taxon>
        <taxon>Streptophyta</taxon>
        <taxon>Embryophyta</taxon>
        <taxon>Tracheophyta</taxon>
        <taxon>Spermatophyta</taxon>
        <taxon>Magnoliopsida</taxon>
        <taxon>eudicotyledons</taxon>
        <taxon>Gunneridae</taxon>
        <taxon>Pentapetalae</taxon>
        <taxon>rosids</taxon>
        <taxon>malvids</taxon>
        <taxon>Malvales</taxon>
        <taxon>Malvaceae</taxon>
        <taxon>Byttnerioideae</taxon>
        <taxon>Herrania</taxon>
    </lineage>
</organism>
<dbReference type="NCBIfam" id="TIGR00756">
    <property type="entry name" value="PPR"/>
    <property type="match status" value="5"/>
</dbReference>
<evidence type="ECO:0000256" key="3">
    <source>
        <dbReference type="ARBA" id="ARBA00009190"/>
    </source>
</evidence>
<dbReference type="InterPro" id="IPR046960">
    <property type="entry name" value="PPR_At4g14850-like_plant"/>
</dbReference>
<evidence type="ECO:0000256" key="4">
    <source>
        <dbReference type="ARBA" id="ARBA00022692"/>
    </source>
</evidence>
<feature type="signal peptide" evidence="10">
    <location>
        <begin position="1"/>
        <end position="25"/>
    </location>
</feature>
<dbReference type="Pfam" id="PF01169">
    <property type="entry name" value="GDT1"/>
    <property type="match status" value="2"/>
</dbReference>
<dbReference type="GeneID" id="110414710"/>
<comment type="similarity">
    <text evidence="3">Belongs to the GDT1 family.</text>
</comment>